<dbReference type="Pfam" id="PF03062">
    <property type="entry name" value="MBOAT"/>
    <property type="match status" value="1"/>
</dbReference>
<evidence type="ECO:0000256" key="1">
    <source>
        <dbReference type="ARBA" id="ARBA00004477"/>
    </source>
</evidence>
<evidence type="ECO:0000313" key="11">
    <source>
        <dbReference type="EMBL" id="CAB3996306.1"/>
    </source>
</evidence>
<evidence type="ECO:0000256" key="7">
    <source>
        <dbReference type="ARBA" id="ARBA00022989"/>
    </source>
</evidence>
<keyword evidence="12" id="KW-1185">Reference proteome</keyword>
<keyword evidence="7" id="KW-1133">Transmembrane helix</keyword>
<dbReference type="PANTHER" id="PTHR10408:SF7">
    <property type="entry name" value="DIACYLGLYCEROL O-ACYLTRANSFERASE 1"/>
    <property type="match status" value="1"/>
</dbReference>
<evidence type="ECO:0000256" key="5">
    <source>
        <dbReference type="ARBA" id="ARBA00022692"/>
    </source>
</evidence>
<evidence type="ECO:0000256" key="9">
    <source>
        <dbReference type="ARBA" id="ARBA00023315"/>
    </source>
</evidence>
<accession>A0A6S7H183</accession>
<dbReference type="GO" id="GO:0005789">
    <property type="term" value="C:endoplasmic reticulum membrane"/>
    <property type="evidence" value="ECO:0007669"/>
    <property type="project" value="UniProtKB-SubCell"/>
</dbReference>
<dbReference type="AlphaFoldDB" id="A0A6S7H183"/>
<reference evidence="11" key="1">
    <citation type="submission" date="2020-04" db="EMBL/GenBank/DDBJ databases">
        <authorList>
            <person name="Alioto T."/>
            <person name="Alioto T."/>
            <person name="Gomez Garrido J."/>
        </authorList>
    </citation>
    <scope>NUCLEOTIDE SEQUENCE</scope>
    <source>
        <strain evidence="11">A484AB</strain>
    </source>
</reference>
<comment type="similarity">
    <text evidence="3 10">Belongs to the membrane-bound acyltransferase family. Sterol o-acyltransferase subfamily.</text>
</comment>
<evidence type="ECO:0000256" key="10">
    <source>
        <dbReference type="PIRNR" id="PIRNR000439"/>
    </source>
</evidence>
<name>A0A6S7H183_PARCT</name>
<gene>
    <name evidence="11" type="ORF">PACLA_8A044757</name>
</gene>
<sequence>MSKEAKSTTIRKRNQESITQSSKETHHKAQKADYDKRIHCNAESLLSFSSGFENYRGLLNNCIVLLILSSFRLALDNLLKYGILFDPIPGIVIFLAHPQRWPCSCLVLASNINIQIMFIVEKLMAKGKLNGFGSFIHITNIACLLIIPAAIVLKFQPPPWYSVIALIWYTILWLKYISYISVNKWLREGSMTNPPPLTSPNDDENGKEKFQNGGTHIKLNLVKYPDNLTQIDLYYFLMAPTLCYELNFPRSKKIRVRFLLRRIAEFLFLIGVILAIVQQWMVPTITNSFKPLQEMDYPRMVERIMKLAVPNHLMWLLFFYCFFHSFLNIMAEILKFGDRTFYKDWWNSTTIQQFWKTWNIPVHRWAQRHLYFPLRRRGYSQITASVLVFLLSAFFHEVEYVAITLKYSALASDVT</sequence>
<dbReference type="PANTHER" id="PTHR10408">
    <property type="entry name" value="STEROL O-ACYLTRANSFERASE"/>
    <property type="match status" value="1"/>
</dbReference>
<keyword evidence="9 10" id="KW-0012">Acyltransferase</keyword>
<keyword evidence="5" id="KW-0812">Transmembrane</keyword>
<comment type="subcellular location">
    <subcellularLocation>
        <location evidence="1 10">Endoplasmic reticulum membrane</location>
        <topology evidence="1 10">Multi-pass membrane protein</topology>
    </subcellularLocation>
</comment>
<evidence type="ECO:0000313" key="12">
    <source>
        <dbReference type="Proteomes" id="UP001152795"/>
    </source>
</evidence>
<comment type="pathway">
    <text evidence="2">Lipid metabolism.</text>
</comment>
<dbReference type="PIRSF" id="PIRSF000439">
    <property type="entry name" value="Oat_ACAT_DAG_ARE"/>
    <property type="match status" value="1"/>
</dbReference>
<evidence type="ECO:0000256" key="4">
    <source>
        <dbReference type="ARBA" id="ARBA00022679"/>
    </source>
</evidence>
<evidence type="ECO:0000256" key="6">
    <source>
        <dbReference type="ARBA" id="ARBA00022824"/>
    </source>
</evidence>
<dbReference type="Proteomes" id="UP001152795">
    <property type="component" value="Unassembled WGS sequence"/>
</dbReference>
<evidence type="ECO:0000256" key="8">
    <source>
        <dbReference type="ARBA" id="ARBA00023136"/>
    </source>
</evidence>
<dbReference type="GO" id="GO:0004144">
    <property type="term" value="F:diacylglycerol O-acyltransferase activity"/>
    <property type="evidence" value="ECO:0007669"/>
    <property type="project" value="TreeGrafter"/>
</dbReference>
<evidence type="ECO:0000256" key="3">
    <source>
        <dbReference type="ARBA" id="ARBA00009010"/>
    </source>
</evidence>
<keyword evidence="6 10" id="KW-0256">Endoplasmic reticulum</keyword>
<keyword evidence="4 10" id="KW-0808">Transferase</keyword>
<dbReference type="GO" id="GO:0019432">
    <property type="term" value="P:triglyceride biosynthetic process"/>
    <property type="evidence" value="ECO:0007669"/>
    <property type="project" value="TreeGrafter"/>
</dbReference>
<keyword evidence="8 10" id="KW-0472">Membrane</keyword>
<evidence type="ECO:0000256" key="2">
    <source>
        <dbReference type="ARBA" id="ARBA00005189"/>
    </source>
</evidence>
<proteinExistence type="inferred from homology"/>
<protein>
    <recommendedName>
        <fullName evidence="10">O-acyltransferase</fullName>
    </recommendedName>
</protein>
<dbReference type="OrthoDB" id="10039049at2759"/>
<dbReference type="EMBL" id="CACRXK020002844">
    <property type="protein sequence ID" value="CAB3996306.1"/>
    <property type="molecule type" value="Genomic_DNA"/>
</dbReference>
<organism evidence="11 12">
    <name type="scientific">Paramuricea clavata</name>
    <name type="common">Red gorgonian</name>
    <name type="synonym">Violescent sea-whip</name>
    <dbReference type="NCBI Taxonomy" id="317549"/>
    <lineage>
        <taxon>Eukaryota</taxon>
        <taxon>Metazoa</taxon>
        <taxon>Cnidaria</taxon>
        <taxon>Anthozoa</taxon>
        <taxon>Octocorallia</taxon>
        <taxon>Malacalcyonacea</taxon>
        <taxon>Plexauridae</taxon>
        <taxon>Paramuricea</taxon>
    </lineage>
</organism>
<dbReference type="InterPro" id="IPR014371">
    <property type="entry name" value="Oat_ACAT_DAG_ARE"/>
</dbReference>
<dbReference type="InterPro" id="IPR004299">
    <property type="entry name" value="MBOAT_fam"/>
</dbReference>
<comment type="caution">
    <text evidence="11">The sequence shown here is derived from an EMBL/GenBank/DDBJ whole genome shotgun (WGS) entry which is preliminary data.</text>
</comment>